<reference evidence="3 4" key="1">
    <citation type="journal article" date="2019" name="Nat. Microbiol.">
        <title>Mediterranean grassland soil C-N compound turnover is dependent on rainfall and depth, and is mediated by genomically divergent microorganisms.</title>
        <authorList>
            <person name="Diamond S."/>
            <person name="Andeer P.F."/>
            <person name="Li Z."/>
            <person name="Crits-Christoph A."/>
            <person name="Burstein D."/>
            <person name="Anantharaman K."/>
            <person name="Lane K.R."/>
            <person name="Thomas B.C."/>
            <person name="Pan C."/>
            <person name="Northen T.R."/>
            <person name="Banfield J.F."/>
        </authorList>
    </citation>
    <scope>NUCLEOTIDE SEQUENCE [LARGE SCALE GENOMIC DNA]</scope>
    <source>
        <strain evidence="3">WS_10</strain>
    </source>
</reference>
<accession>A0A538U3Q0</accession>
<feature type="region of interest" description="Disordered" evidence="1">
    <location>
        <begin position="29"/>
        <end position="62"/>
    </location>
</feature>
<name>A0A538U3Q0_UNCEI</name>
<evidence type="ECO:0000256" key="2">
    <source>
        <dbReference type="SAM" id="SignalP"/>
    </source>
</evidence>
<evidence type="ECO:0000313" key="4">
    <source>
        <dbReference type="Proteomes" id="UP000319836"/>
    </source>
</evidence>
<evidence type="ECO:0000256" key="1">
    <source>
        <dbReference type="SAM" id="MobiDB-lite"/>
    </source>
</evidence>
<dbReference type="Proteomes" id="UP000319836">
    <property type="component" value="Unassembled WGS sequence"/>
</dbReference>
<feature type="chain" id="PRO_5021941297" description="Porin" evidence="2">
    <location>
        <begin position="26"/>
        <end position="460"/>
    </location>
</feature>
<keyword evidence="2" id="KW-0732">Signal</keyword>
<evidence type="ECO:0008006" key="5">
    <source>
        <dbReference type="Google" id="ProtNLM"/>
    </source>
</evidence>
<proteinExistence type="predicted"/>
<sequence length="460" mass="50173">MNDLLPLRGAILVAFALSCPAVAQAQMQMHHHPAPQDTTSHHRAKPAPHQHAMTSHEGMHGMDMGGMGMGAMPMSGMYGPYSMSREASGTAWQPEAARHEGVHLMKGPWMVMLHGFADGVYDNQGGHRGDTKVFSNNMGMAMAQRSLGPGSFGLRAMLSLEPATIGKEGYPLFLQTGETANGVTQLIDRQHPHDLFMELAGTYSISSGNRSLFVYGGLPGEPAIGPPAFMHRFSGVNIPVAPITHHWLDSTHIAYGVLTGGAVIDRVKVEASAFRGREPDENRWDIESPKFDSHSFRLSVNPTDRWALQVSYGRIHSPEQLESEVNQDRVTASAMYDGSWGDTGRWEGTLAWGQDRNRPGHTLNAFTVEGAFQSGERHTFFARAERVEKDELFLEPDTRAGQVFQVGELTGGYRYDFIRGDHSAVGIGAAGTLSFVPSELRGDYGDTPASALLFLHVALH</sequence>
<gene>
    <name evidence="3" type="ORF">E6K80_08730</name>
</gene>
<dbReference type="AlphaFoldDB" id="A0A538U3Q0"/>
<feature type="signal peptide" evidence="2">
    <location>
        <begin position="1"/>
        <end position="25"/>
    </location>
</feature>
<protein>
    <recommendedName>
        <fullName evidence="5">Porin</fullName>
    </recommendedName>
</protein>
<organism evidence="3 4">
    <name type="scientific">Eiseniibacteriota bacterium</name>
    <dbReference type="NCBI Taxonomy" id="2212470"/>
    <lineage>
        <taxon>Bacteria</taxon>
        <taxon>Candidatus Eiseniibacteriota</taxon>
    </lineage>
</organism>
<comment type="caution">
    <text evidence="3">The sequence shown here is derived from an EMBL/GenBank/DDBJ whole genome shotgun (WGS) entry which is preliminary data.</text>
</comment>
<dbReference type="EMBL" id="VBPA01000213">
    <property type="protein sequence ID" value="TMQ70359.1"/>
    <property type="molecule type" value="Genomic_DNA"/>
</dbReference>
<evidence type="ECO:0000313" key="3">
    <source>
        <dbReference type="EMBL" id="TMQ70359.1"/>
    </source>
</evidence>